<dbReference type="HOGENOM" id="CLU_1813899_0_0_9"/>
<dbReference type="Proteomes" id="UP000007392">
    <property type="component" value="Chromosome"/>
</dbReference>
<dbReference type="InterPro" id="IPR016181">
    <property type="entry name" value="Acyl_CoA_acyltransferase"/>
</dbReference>
<proteinExistence type="predicted"/>
<dbReference type="AlphaFoldDB" id="I0BKF0"/>
<accession>I0BKF0</accession>
<dbReference type="InterPro" id="IPR051531">
    <property type="entry name" value="N-acetyltransferase"/>
</dbReference>
<name>I0BKF0_9BACL</name>
<dbReference type="PANTHER" id="PTHR43792:SF9">
    <property type="entry name" value="RIBOSOMAL-PROTEIN-ALANINE ACETYLTRANSFERASE"/>
    <property type="match status" value="1"/>
</dbReference>
<feature type="domain" description="N-acetyltransferase" evidence="1">
    <location>
        <begin position="15"/>
        <end position="106"/>
    </location>
</feature>
<sequence>MGDVFDALPVLETNRLKLRKITVEDVEDMFLYCSKEEVPRYASWNPHKTITETKEAIERVLVQWDNKSLVHWGIEYKENSRLIGTIEFATWDRQHKIAEIGYALWLDLDTSKEKVTMELTKSVSSIKQRRMKLLARSAASLR</sequence>
<evidence type="ECO:0000313" key="2">
    <source>
        <dbReference type="EMBL" id="AFH62847.1"/>
    </source>
</evidence>
<dbReference type="Pfam" id="PF13302">
    <property type="entry name" value="Acetyltransf_3"/>
    <property type="match status" value="1"/>
</dbReference>
<dbReference type="GO" id="GO:0008999">
    <property type="term" value="F:protein-N-terminal-alanine acetyltransferase activity"/>
    <property type="evidence" value="ECO:0007669"/>
    <property type="project" value="TreeGrafter"/>
</dbReference>
<organism evidence="2 3">
    <name type="scientific">Paenibacillus mucilaginosus K02</name>
    <dbReference type="NCBI Taxonomy" id="997761"/>
    <lineage>
        <taxon>Bacteria</taxon>
        <taxon>Bacillati</taxon>
        <taxon>Bacillota</taxon>
        <taxon>Bacilli</taxon>
        <taxon>Bacillales</taxon>
        <taxon>Paenibacillaceae</taxon>
        <taxon>Paenibacillus</taxon>
    </lineage>
</organism>
<reference evidence="2 3" key="1">
    <citation type="submission" date="2013-06" db="EMBL/GenBank/DDBJ databases">
        <title>Complete genome sequence of Paenibacillus mucilaginosus K02.</title>
        <authorList>
            <person name="Xiao B."/>
            <person name="Sun L."/>
            <person name="Xiao L."/>
            <person name="Lian B."/>
        </authorList>
    </citation>
    <scope>NUCLEOTIDE SEQUENCE [LARGE SCALE GENOMIC DNA]</scope>
    <source>
        <strain evidence="2 3">K02</strain>
    </source>
</reference>
<evidence type="ECO:0000313" key="3">
    <source>
        <dbReference type="Proteomes" id="UP000007392"/>
    </source>
</evidence>
<dbReference type="Gene3D" id="3.40.630.30">
    <property type="match status" value="1"/>
</dbReference>
<dbReference type="EMBL" id="CP003422">
    <property type="protein sequence ID" value="AFH62847.1"/>
    <property type="molecule type" value="Genomic_DNA"/>
</dbReference>
<dbReference type="SUPFAM" id="SSF55729">
    <property type="entry name" value="Acyl-CoA N-acyltransferases (Nat)"/>
    <property type="match status" value="1"/>
</dbReference>
<dbReference type="RefSeq" id="WP_014651275.1">
    <property type="nucleotide sequence ID" value="NC_017672.3"/>
</dbReference>
<gene>
    <name evidence="2" type="ORF">B2K_19370</name>
</gene>
<dbReference type="PANTHER" id="PTHR43792">
    <property type="entry name" value="GNAT FAMILY, PUTATIVE (AFU_ORTHOLOGUE AFUA_3G00765)-RELATED-RELATED"/>
    <property type="match status" value="1"/>
</dbReference>
<protein>
    <recommendedName>
        <fullName evidence="1">N-acetyltransferase domain-containing protein</fullName>
    </recommendedName>
</protein>
<dbReference type="GO" id="GO:0005737">
    <property type="term" value="C:cytoplasm"/>
    <property type="evidence" value="ECO:0007669"/>
    <property type="project" value="TreeGrafter"/>
</dbReference>
<dbReference type="KEGG" id="pmw:B2K_19370"/>
<evidence type="ECO:0000259" key="1">
    <source>
        <dbReference type="Pfam" id="PF13302"/>
    </source>
</evidence>
<dbReference type="InterPro" id="IPR000182">
    <property type="entry name" value="GNAT_dom"/>
</dbReference>